<evidence type="ECO:0000256" key="4">
    <source>
        <dbReference type="SAM" id="Phobius"/>
    </source>
</evidence>
<evidence type="ECO:0000259" key="5">
    <source>
        <dbReference type="PROSITE" id="PS50850"/>
    </source>
</evidence>
<feature type="transmembrane region" description="Helical" evidence="4">
    <location>
        <begin position="9"/>
        <end position="34"/>
    </location>
</feature>
<dbReference type="AlphaFoldDB" id="A0A955L3B1"/>
<proteinExistence type="predicted"/>
<evidence type="ECO:0000256" key="1">
    <source>
        <dbReference type="ARBA" id="ARBA00022692"/>
    </source>
</evidence>
<feature type="transmembrane region" description="Helical" evidence="4">
    <location>
        <begin position="104"/>
        <end position="127"/>
    </location>
</feature>
<evidence type="ECO:0000256" key="3">
    <source>
        <dbReference type="ARBA" id="ARBA00023136"/>
    </source>
</evidence>
<dbReference type="GO" id="GO:0022857">
    <property type="term" value="F:transmembrane transporter activity"/>
    <property type="evidence" value="ECO:0007669"/>
    <property type="project" value="InterPro"/>
</dbReference>
<protein>
    <submittedName>
        <fullName evidence="6">MFS transporter</fullName>
    </submittedName>
</protein>
<dbReference type="InterPro" id="IPR052714">
    <property type="entry name" value="MFS_Exporter"/>
</dbReference>
<dbReference type="InterPro" id="IPR020846">
    <property type="entry name" value="MFS_dom"/>
</dbReference>
<evidence type="ECO:0000313" key="6">
    <source>
        <dbReference type="EMBL" id="MCA9382162.1"/>
    </source>
</evidence>
<dbReference type="PANTHER" id="PTHR23531">
    <property type="entry name" value="QUINOLENE RESISTANCE PROTEIN NORA"/>
    <property type="match status" value="1"/>
</dbReference>
<dbReference type="PROSITE" id="PS50850">
    <property type="entry name" value="MFS"/>
    <property type="match status" value="1"/>
</dbReference>
<dbReference type="PANTHER" id="PTHR23531:SF1">
    <property type="entry name" value="QUINOLENE RESISTANCE PROTEIN NORA"/>
    <property type="match status" value="1"/>
</dbReference>
<reference evidence="6" key="2">
    <citation type="journal article" date="2021" name="Microbiome">
        <title>Successional dynamics and alternative stable states in a saline activated sludge microbial community over 9 years.</title>
        <authorList>
            <person name="Wang Y."/>
            <person name="Ye J."/>
            <person name="Ju F."/>
            <person name="Liu L."/>
            <person name="Boyd J.A."/>
            <person name="Deng Y."/>
            <person name="Parks D.H."/>
            <person name="Jiang X."/>
            <person name="Yin X."/>
            <person name="Woodcroft B.J."/>
            <person name="Tyson G.W."/>
            <person name="Hugenholtz P."/>
            <person name="Polz M.F."/>
            <person name="Zhang T."/>
        </authorList>
    </citation>
    <scope>NUCLEOTIDE SEQUENCE</scope>
    <source>
        <strain evidence="6">HKST-UBA10</strain>
    </source>
</reference>
<feature type="transmembrane region" description="Helical" evidence="4">
    <location>
        <begin position="40"/>
        <end position="57"/>
    </location>
</feature>
<feature type="domain" description="Major facilitator superfamily (MFS) profile" evidence="5">
    <location>
        <begin position="8"/>
        <end position="195"/>
    </location>
</feature>
<reference evidence="6" key="1">
    <citation type="submission" date="2020-04" db="EMBL/GenBank/DDBJ databases">
        <authorList>
            <person name="Zhang T."/>
        </authorList>
    </citation>
    <scope>NUCLEOTIDE SEQUENCE</scope>
    <source>
        <strain evidence="6">HKST-UBA10</strain>
    </source>
</reference>
<feature type="transmembrane region" description="Helical" evidence="4">
    <location>
        <begin position="78"/>
        <end position="98"/>
    </location>
</feature>
<dbReference type="SUPFAM" id="SSF103473">
    <property type="entry name" value="MFS general substrate transporter"/>
    <property type="match status" value="1"/>
</dbReference>
<accession>A0A955L3B1</accession>
<comment type="caution">
    <text evidence="6">The sequence shown here is derived from an EMBL/GenBank/DDBJ whole genome shotgun (WGS) entry which is preliminary data.</text>
</comment>
<dbReference type="Gene3D" id="1.20.1250.20">
    <property type="entry name" value="MFS general substrate transporter like domains"/>
    <property type="match status" value="1"/>
</dbReference>
<keyword evidence="2 4" id="KW-1133">Transmembrane helix</keyword>
<keyword evidence="3 4" id="KW-0472">Membrane</keyword>
<feature type="transmembrane region" description="Helical" evidence="4">
    <location>
        <begin position="139"/>
        <end position="162"/>
    </location>
</feature>
<dbReference type="InterPro" id="IPR011701">
    <property type="entry name" value="MFS"/>
</dbReference>
<name>A0A955L3B1_9BACT</name>
<organism evidence="6 7">
    <name type="scientific">Candidatus Dojkabacteria bacterium</name>
    <dbReference type="NCBI Taxonomy" id="2099670"/>
    <lineage>
        <taxon>Bacteria</taxon>
        <taxon>Candidatus Dojkabacteria</taxon>
    </lineage>
</organism>
<gene>
    <name evidence="6" type="ORF">KC660_02015</name>
</gene>
<sequence>MKININKIILYLILSDLIFWGSWGMLSPFIAVFITDSIPGGNVALAGVGVTVFLVTKSLVQLPLSRYIDSHKGEHDDFYFTLFGGIIAGFCAFLYLFATLPSHVIFIQFLYGIGLGMAYPGWVAIYSKHLDKGKEAYEWTLYSTLVSLIEGLAATIGGIVILKYGYSFLFVAVGVLSILGYLVIVPIYPRLSKYN</sequence>
<dbReference type="Proteomes" id="UP000782843">
    <property type="component" value="Unassembled WGS sequence"/>
</dbReference>
<dbReference type="Pfam" id="PF07690">
    <property type="entry name" value="MFS_1"/>
    <property type="match status" value="1"/>
</dbReference>
<dbReference type="EMBL" id="JAGQLG010000072">
    <property type="protein sequence ID" value="MCA9382162.1"/>
    <property type="molecule type" value="Genomic_DNA"/>
</dbReference>
<evidence type="ECO:0000313" key="7">
    <source>
        <dbReference type="Proteomes" id="UP000782843"/>
    </source>
</evidence>
<keyword evidence="1 4" id="KW-0812">Transmembrane</keyword>
<feature type="transmembrane region" description="Helical" evidence="4">
    <location>
        <begin position="168"/>
        <end position="188"/>
    </location>
</feature>
<evidence type="ECO:0000256" key="2">
    <source>
        <dbReference type="ARBA" id="ARBA00022989"/>
    </source>
</evidence>
<dbReference type="InterPro" id="IPR036259">
    <property type="entry name" value="MFS_trans_sf"/>
</dbReference>